<keyword evidence="6 10" id="KW-0819">tRNA processing</keyword>
<keyword evidence="2 10" id="KW-0963">Cytoplasm</keyword>
<keyword evidence="4 10" id="KW-0808">Transferase</keyword>
<evidence type="ECO:0000256" key="9">
    <source>
        <dbReference type="ARBA" id="ARBA00047783"/>
    </source>
</evidence>
<keyword evidence="7 10" id="KW-0496">Mitochondrion</keyword>
<feature type="compositionally biased region" description="Basic and acidic residues" evidence="11">
    <location>
        <begin position="378"/>
        <end position="387"/>
    </location>
</feature>
<protein>
    <recommendedName>
        <fullName evidence="10">tRNA (guanine(37)-N1)-methyltransferase</fullName>
        <ecNumber evidence="10">2.1.1.228</ecNumber>
    </recommendedName>
    <alternativeName>
        <fullName evidence="10">M1G-methyltransferase</fullName>
    </alternativeName>
    <alternativeName>
        <fullName evidence="10">tRNA [GM37] methyltransferase</fullName>
    </alternativeName>
    <alternativeName>
        <fullName evidence="10">tRNA methyltransferase 5</fullName>
    </alternativeName>
</protein>
<dbReference type="CDD" id="cd02440">
    <property type="entry name" value="AdoMet_MTases"/>
    <property type="match status" value="1"/>
</dbReference>
<keyword evidence="3 10" id="KW-0489">Methyltransferase</keyword>
<dbReference type="InterPro" id="IPR025792">
    <property type="entry name" value="tRNA_Gua_MeTrfase_euk"/>
</dbReference>
<comment type="subcellular location">
    <subcellularLocation>
        <location evidence="10">Mitochondrion matrix</location>
    </subcellularLocation>
    <subcellularLocation>
        <location evidence="10">Nucleus</location>
    </subcellularLocation>
    <subcellularLocation>
        <location evidence="10">Cytoplasm</location>
    </subcellularLocation>
    <text evidence="10">Predominantly in the mitochondria and in the nucleus.</text>
</comment>
<comment type="function">
    <text evidence="10">Specifically methylates the N1 position of guanosine-37 in various cytoplasmic and mitochondrial tRNAs. Methylation is not dependent on the nature of the nucleoside 5' of the target nucleoside. This is the first step in the biosynthesis of wybutosine (yW), a modified base adjacent to the anticodon of tRNAs and required for accurate decoding.</text>
</comment>
<evidence type="ECO:0000256" key="4">
    <source>
        <dbReference type="ARBA" id="ARBA00022679"/>
    </source>
</evidence>
<evidence type="ECO:0000259" key="12">
    <source>
        <dbReference type="PROSITE" id="PS51684"/>
    </source>
</evidence>
<dbReference type="InterPro" id="IPR056744">
    <property type="entry name" value="TRM5/TYW2-like_N"/>
</dbReference>
<evidence type="ECO:0000256" key="2">
    <source>
        <dbReference type="ARBA" id="ARBA00022490"/>
    </source>
</evidence>
<evidence type="ECO:0000256" key="10">
    <source>
        <dbReference type="HAMAP-Rule" id="MF_03152"/>
    </source>
</evidence>
<dbReference type="HAMAP" id="MF_03152">
    <property type="entry name" value="TRM5"/>
    <property type="match status" value="1"/>
</dbReference>
<dbReference type="OrthoDB" id="408788at2759"/>
<feature type="binding site" evidence="10">
    <location>
        <position position="256"/>
    </location>
    <ligand>
        <name>S-adenosyl-L-methionine</name>
        <dbReference type="ChEBI" id="CHEBI:59789"/>
    </ligand>
</feature>
<dbReference type="STRING" id="1314783.A0A165T3Q2"/>
<dbReference type="GO" id="GO:0070901">
    <property type="term" value="P:mitochondrial tRNA methylation"/>
    <property type="evidence" value="ECO:0007669"/>
    <property type="project" value="TreeGrafter"/>
</dbReference>
<evidence type="ECO:0000256" key="8">
    <source>
        <dbReference type="ARBA" id="ARBA00023242"/>
    </source>
</evidence>
<evidence type="ECO:0000256" key="1">
    <source>
        <dbReference type="ARBA" id="ARBA00009775"/>
    </source>
</evidence>
<accession>A0A165T3Q2</accession>
<comment type="similarity">
    <text evidence="10">Belongs to the TRM5 / TYW2 family.</text>
</comment>
<gene>
    <name evidence="10" type="primary">TRM5</name>
    <name evidence="13" type="ORF">DAEQUDRAFT_808857</name>
</gene>
<evidence type="ECO:0000256" key="3">
    <source>
        <dbReference type="ARBA" id="ARBA00022603"/>
    </source>
</evidence>
<dbReference type="PANTHER" id="PTHR23245">
    <property type="entry name" value="TRNA METHYLTRANSFERASE"/>
    <property type="match status" value="1"/>
</dbReference>
<evidence type="ECO:0000256" key="6">
    <source>
        <dbReference type="ARBA" id="ARBA00022694"/>
    </source>
</evidence>
<evidence type="ECO:0000256" key="11">
    <source>
        <dbReference type="SAM" id="MobiDB-lite"/>
    </source>
</evidence>
<comment type="catalytic activity">
    <reaction evidence="9 10">
        <text>guanosine(37) in tRNA + S-adenosyl-L-methionine = N(1)-methylguanosine(37) in tRNA + S-adenosyl-L-homocysteine + H(+)</text>
        <dbReference type="Rhea" id="RHEA:36899"/>
        <dbReference type="Rhea" id="RHEA-COMP:10145"/>
        <dbReference type="Rhea" id="RHEA-COMP:10147"/>
        <dbReference type="ChEBI" id="CHEBI:15378"/>
        <dbReference type="ChEBI" id="CHEBI:57856"/>
        <dbReference type="ChEBI" id="CHEBI:59789"/>
        <dbReference type="ChEBI" id="CHEBI:73542"/>
        <dbReference type="ChEBI" id="CHEBI:74269"/>
        <dbReference type="EC" id="2.1.1.228"/>
    </reaction>
</comment>
<dbReference type="InterPro" id="IPR029063">
    <property type="entry name" value="SAM-dependent_MTases_sf"/>
</dbReference>
<evidence type="ECO:0000313" key="14">
    <source>
        <dbReference type="Proteomes" id="UP000076727"/>
    </source>
</evidence>
<dbReference type="PROSITE" id="PS51684">
    <property type="entry name" value="SAM_MT_TRM5_TYW2"/>
    <property type="match status" value="1"/>
</dbReference>
<dbReference type="Gene3D" id="3.30.300.110">
    <property type="entry name" value="Met-10+ protein-like domains"/>
    <property type="match status" value="1"/>
</dbReference>
<dbReference type="Pfam" id="PF25133">
    <property type="entry name" value="TYW2_N_2"/>
    <property type="match status" value="1"/>
</dbReference>
<feature type="binding site" evidence="10">
    <location>
        <position position="398"/>
    </location>
    <ligand>
        <name>S-adenosyl-L-methionine</name>
        <dbReference type="ChEBI" id="CHEBI:59789"/>
    </ligand>
</feature>
<feature type="compositionally biased region" description="Pro residues" evidence="11">
    <location>
        <begin position="366"/>
        <end position="377"/>
    </location>
</feature>
<name>A0A165T3Q2_9APHY</name>
<feature type="binding site" evidence="10">
    <location>
        <begin position="294"/>
        <end position="295"/>
    </location>
    <ligand>
        <name>S-adenosyl-L-methionine</name>
        <dbReference type="ChEBI" id="CHEBI:59789"/>
    </ligand>
</feature>
<dbReference type="PANTHER" id="PTHR23245:SF36">
    <property type="entry name" value="TRNA (GUANINE(37)-N1)-METHYLTRANSFERASE"/>
    <property type="match status" value="1"/>
</dbReference>
<feature type="region of interest" description="Disordered" evidence="11">
    <location>
        <begin position="337"/>
        <end position="390"/>
    </location>
</feature>
<organism evidence="13 14">
    <name type="scientific">Daedalea quercina L-15889</name>
    <dbReference type="NCBI Taxonomy" id="1314783"/>
    <lineage>
        <taxon>Eukaryota</taxon>
        <taxon>Fungi</taxon>
        <taxon>Dikarya</taxon>
        <taxon>Basidiomycota</taxon>
        <taxon>Agaricomycotina</taxon>
        <taxon>Agaricomycetes</taxon>
        <taxon>Polyporales</taxon>
        <taxon>Fomitopsis</taxon>
    </lineage>
</organism>
<keyword evidence="8 10" id="KW-0539">Nucleus</keyword>
<dbReference type="Proteomes" id="UP000076727">
    <property type="component" value="Unassembled WGS sequence"/>
</dbReference>
<dbReference type="Pfam" id="PF02475">
    <property type="entry name" value="TRM5-TYW2_MTfase"/>
    <property type="match status" value="1"/>
</dbReference>
<proteinExistence type="inferred from homology"/>
<feature type="binding site" evidence="10">
    <location>
        <begin position="322"/>
        <end position="323"/>
    </location>
    <ligand>
        <name>S-adenosyl-L-methionine</name>
        <dbReference type="ChEBI" id="CHEBI:59789"/>
    </ligand>
</feature>
<comment type="similarity">
    <text evidence="1">Belongs to the class I-like SAM-binding methyltransferase superfamily. TRM5/TYW2 family.</text>
</comment>
<dbReference type="Gene3D" id="3.40.50.150">
    <property type="entry name" value="Vaccinia Virus protein VP39"/>
    <property type="match status" value="1"/>
</dbReference>
<dbReference type="EMBL" id="KV429039">
    <property type="protein sequence ID" value="KZT72888.1"/>
    <property type="molecule type" value="Genomic_DNA"/>
</dbReference>
<dbReference type="GO" id="GO:0052906">
    <property type="term" value="F:tRNA (guanine(37)-N1)-methyltransferase activity"/>
    <property type="evidence" value="ECO:0007669"/>
    <property type="project" value="UniProtKB-UniRule"/>
</dbReference>
<feature type="domain" description="SAM-dependent methyltransferase TRM5/TYW2-type" evidence="12">
    <location>
        <begin position="163"/>
        <end position="494"/>
    </location>
</feature>
<keyword evidence="5 10" id="KW-0949">S-adenosyl-L-methionine</keyword>
<evidence type="ECO:0000256" key="5">
    <source>
        <dbReference type="ARBA" id="ARBA00022691"/>
    </source>
</evidence>
<dbReference type="GO" id="GO:0005634">
    <property type="term" value="C:nucleus"/>
    <property type="evidence" value="ECO:0007669"/>
    <property type="project" value="UniProtKB-SubCell"/>
</dbReference>
<sequence>MLARLCLTRPLLRAASWPLPSARLKHFVMGARTKVDSSPPPLHGMRVLDRSAFKKTITVVAAKVPKQMVGTLRDTQEVRKAVLHIPRFPHVCTADDDEHRLLLFDYENEDDLPQETRDYLKERSLQLQPYNLQLDYDYWNANEILHAILPEDLFLDADYVTTFETVGHLAHLNFHYMHAECLPWKHIIAQVIIDKNSRIRTVVNKTDIINDSIYRIFPMEILAGEPSTLVTHTQLNCHFTFDFAEVYWNTRLEAEHQRIVDMFKPEDVVADVFAGVGPFALPAASKGCAVVANDLNPNCYKWLLVNIERNKVAELVHPTCMDGREFIREIFNQLYDDPMPPVPPPKLSWRQRRSATKKAIQEARQSPPPSGQSPHPSPARDARQPEGRRRRVTQFVMNLPGTAIDFLDAFRGVLGPENAAGRGLSGIYDSQEKMPIIHCYAFTKLRDEELAAAELRERVETALGAKLVGEAQWYLVRSVAPNKDMYRFSFQLPYEVAYAST</sequence>
<dbReference type="SUPFAM" id="SSF53335">
    <property type="entry name" value="S-adenosyl-L-methionine-dependent methyltransferases"/>
    <property type="match status" value="1"/>
</dbReference>
<evidence type="ECO:0000313" key="13">
    <source>
        <dbReference type="EMBL" id="KZT72888.1"/>
    </source>
</evidence>
<dbReference type="GO" id="GO:0005759">
    <property type="term" value="C:mitochondrial matrix"/>
    <property type="evidence" value="ECO:0007669"/>
    <property type="project" value="UniProtKB-SubCell"/>
</dbReference>
<comment type="subunit">
    <text evidence="10">Monomer.</text>
</comment>
<reference evidence="13 14" key="1">
    <citation type="journal article" date="2016" name="Mol. Biol. Evol.">
        <title>Comparative Genomics of Early-Diverging Mushroom-Forming Fungi Provides Insights into the Origins of Lignocellulose Decay Capabilities.</title>
        <authorList>
            <person name="Nagy L.G."/>
            <person name="Riley R."/>
            <person name="Tritt A."/>
            <person name="Adam C."/>
            <person name="Daum C."/>
            <person name="Floudas D."/>
            <person name="Sun H."/>
            <person name="Yadav J.S."/>
            <person name="Pangilinan J."/>
            <person name="Larsson K.H."/>
            <person name="Matsuura K."/>
            <person name="Barry K."/>
            <person name="Labutti K."/>
            <person name="Kuo R."/>
            <person name="Ohm R.A."/>
            <person name="Bhattacharya S.S."/>
            <person name="Shirouzu T."/>
            <person name="Yoshinaga Y."/>
            <person name="Martin F.M."/>
            <person name="Grigoriev I.V."/>
            <person name="Hibbett D.S."/>
        </authorList>
    </citation>
    <scope>NUCLEOTIDE SEQUENCE [LARGE SCALE GENOMIC DNA]</scope>
    <source>
        <strain evidence="13 14">L-15889</strain>
    </source>
</reference>
<keyword evidence="14" id="KW-1185">Reference proteome</keyword>
<dbReference type="InterPro" id="IPR056743">
    <property type="entry name" value="TRM5-TYW2-like_MTfase"/>
</dbReference>
<dbReference type="FunFam" id="3.30.300.110:FF:000001">
    <property type="entry name" value="tRNA (guanine(37)-N1)-methyltransferase"/>
    <property type="match status" value="1"/>
</dbReference>
<dbReference type="GO" id="GO:0002939">
    <property type="term" value="P:tRNA N1-guanine methylation"/>
    <property type="evidence" value="ECO:0007669"/>
    <property type="project" value="TreeGrafter"/>
</dbReference>
<dbReference type="InterPro" id="IPR030382">
    <property type="entry name" value="MeTrfase_TRM5/TYW2"/>
</dbReference>
<dbReference type="AlphaFoldDB" id="A0A165T3Q2"/>
<evidence type="ECO:0000256" key="7">
    <source>
        <dbReference type="ARBA" id="ARBA00023128"/>
    </source>
</evidence>
<dbReference type="EC" id="2.1.1.228" evidence="10"/>